<dbReference type="Proteomes" id="UP001234297">
    <property type="component" value="Chromosome 1"/>
</dbReference>
<evidence type="ECO:0000313" key="2">
    <source>
        <dbReference type="Proteomes" id="UP001234297"/>
    </source>
</evidence>
<name>A0ACC2MTL4_PERAE</name>
<dbReference type="EMBL" id="CM056809">
    <property type="protein sequence ID" value="KAJ8649021.1"/>
    <property type="molecule type" value="Genomic_DNA"/>
</dbReference>
<protein>
    <submittedName>
        <fullName evidence="1">Uncharacterized protein</fullName>
    </submittedName>
</protein>
<evidence type="ECO:0000313" key="1">
    <source>
        <dbReference type="EMBL" id="KAJ8649021.1"/>
    </source>
</evidence>
<proteinExistence type="predicted"/>
<organism evidence="1 2">
    <name type="scientific">Persea americana</name>
    <name type="common">Avocado</name>
    <dbReference type="NCBI Taxonomy" id="3435"/>
    <lineage>
        <taxon>Eukaryota</taxon>
        <taxon>Viridiplantae</taxon>
        <taxon>Streptophyta</taxon>
        <taxon>Embryophyta</taxon>
        <taxon>Tracheophyta</taxon>
        <taxon>Spermatophyta</taxon>
        <taxon>Magnoliopsida</taxon>
        <taxon>Magnoliidae</taxon>
        <taxon>Laurales</taxon>
        <taxon>Lauraceae</taxon>
        <taxon>Persea</taxon>
    </lineage>
</organism>
<comment type="caution">
    <text evidence="1">The sequence shown here is derived from an EMBL/GenBank/DDBJ whole genome shotgun (WGS) entry which is preliminary data.</text>
</comment>
<gene>
    <name evidence="1" type="ORF">MRB53_002044</name>
</gene>
<sequence length="911" mass="103335">MWRQKFPVALESCVERRTDVEEWVITLAFPHGQRLNRGRTAPGIYAFWPTEMVTNFPFIIQANFVLASSRETILLDNKWNMGILDCVASAFFNAFVSLVKETDSAPISLPPLFEFLPVNESFYQVLNTVRDKIRSKVVSEYIIPCESYTQQKVFSKPGEVGWLLPAFWNILLEAREQGVGLQNFSSHGISILSSSFDKKKYDVILEFLGMKPVGNECYFSNTGIKWIPLLKCIDQDGKLALWSINHVTQSCGSQICFASNSDHVSWLLDWNLEFRCVVDRYFLPESTQDRLNLFPKKSTIRDWLRQCANVAGVTVYEYSVLLFNSIENDRRLSISFTHLYHSVKRKYLSVREVAQLCDLIPLVDNYGCVTRQRKGVLVPANNSKWVGLLGGSNPWMGQNYVELAEDYLTAGHFGGLYSHEKLLSKFLATFLKALDIPDVCPADAVFLTVSSPLTKDNTFLLLDWIKNLKYKGLPLPGKFLRSIKYGSWLKTSVGYKPPAESFLSSFDRGNLLQMGSILVDIPLIDQEFYGNKISDYKEELKTAGVMFEYGEVYPQLGQFGDQQSPFIDNDYYGEEILSYRAELELLGVVVGFNQNYQIVENHLRLPPSFESVSPESILLMLGCIQQSLMSGQLAAKLKDKKWLRTNLGFRYQNIYINELKEVGVVITLGDASKAVTRRFKENVSFSSFTRDNAFSLLDCYRHLKGAKQHFPGELRNCMLQEKWLRTRLGYRSPKESILFNAEWESISPIASLPFIDDVDGYYGNRIYEYKAELKHFGAAVEFKGGSRFVTVGLNIRSPSDVTPSNALSLLKCVPNILVNHDPLPKEFMGRINKKWLKTVVGFRSPGECILFDSNWGSLQREDGPFIDEVFYGAEISSYRNELKAIGVIVEVDRGCPMKGIGVPSAHGSQGL</sequence>
<reference evidence="1 2" key="1">
    <citation type="journal article" date="2022" name="Hortic Res">
        <title>A haplotype resolved chromosomal level avocado genome allows analysis of novel avocado genes.</title>
        <authorList>
            <person name="Nath O."/>
            <person name="Fletcher S.J."/>
            <person name="Hayward A."/>
            <person name="Shaw L.M."/>
            <person name="Masouleh A.K."/>
            <person name="Furtado A."/>
            <person name="Henry R.J."/>
            <person name="Mitter N."/>
        </authorList>
    </citation>
    <scope>NUCLEOTIDE SEQUENCE [LARGE SCALE GENOMIC DNA]</scope>
    <source>
        <strain evidence="2">cv. Hass</strain>
    </source>
</reference>
<keyword evidence="2" id="KW-1185">Reference proteome</keyword>
<accession>A0ACC2MTL4</accession>